<keyword evidence="4 8" id="KW-0819">tRNA processing</keyword>
<dbReference type="Pfam" id="PF01171">
    <property type="entry name" value="ATP_bind_3"/>
    <property type="match status" value="1"/>
</dbReference>
<evidence type="ECO:0000313" key="11">
    <source>
        <dbReference type="Proteomes" id="UP000315949"/>
    </source>
</evidence>
<dbReference type="InterPro" id="IPR012094">
    <property type="entry name" value="tRNA_Ile_lys_synt"/>
</dbReference>
<dbReference type="EMBL" id="VOHE01000001">
    <property type="protein sequence ID" value="TWT22132.1"/>
    <property type="molecule type" value="Genomic_DNA"/>
</dbReference>
<dbReference type="InterPro" id="IPR014729">
    <property type="entry name" value="Rossmann-like_a/b/a_fold"/>
</dbReference>
<dbReference type="InterPro" id="IPR011063">
    <property type="entry name" value="TilS/TtcA_N"/>
</dbReference>
<dbReference type="OrthoDB" id="9807403at2"/>
<dbReference type="GO" id="GO:0006400">
    <property type="term" value="P:tRNA modification"/>
    <property type="evidence" value="ECO:0007669"/>
    <property type="project" value="UniProtKB-UniRule"/>
</dbReference>
<evidence type="ECO:0000256" key="7">
    <source>
        <dbReference type="ARBA" id="ARBA00048539"/>
    </source>
</evidence>
<keyword evidence="3 8" id="KW-0436">Ligase</keyword>
<dbReference type="Pfam" id="PF11734">
    <property type="entry name" value="TilS_C"/>
    <property type="match status" value="1"/>
</dbReference>
<dbReference type="Gene3D" id="1.20.59.20">
    <property type="match status" value="1"/>
</dbReference>
<evidence type="ECO:0000256" key="2">
    <source>
        <dbReference type="ARBA" id="ARBA00022490"/>
    </source>
</evidence>
<dbReference type="InterPro" id="IPR015262">
    <property type="entry name" value="tRNA_Ile_lys_synt_subst-bd"/>
</dbReference>
<comment type="caution">
    <text evidence="10">The sequence shown here is derived from an EMBL/GenBank/DDBJ whole genome shotgun (WGS) entry which is preliminary data.</text>
</comment>
<organism evidence="10 11">
    <name type="scientific">Luteimonas wenzhouensis</name>
    <dbReference type="NCBI Taxonomy" id="2599615"/>
    <lineage>
        <taxon>Bacteria</taxon>
        <taxon>Pseudomonadati</taxon>
        <taxon>Pseudomonadota</taxon>
        <taxon>Gammaproteobacteria</taxon>
        <taxon>Lysobacterales</taxon>
        <taxon>Lysobacteraceae</taxon>
        <taxon>Luteimonas</taxon>
    </lineage>
</organism>
<evidence type="ECO:0000259" key="9">
    <source>
        <dbReference type="SMART" id="SM00977"/>
    </source>
</evidence>
<dbReference type="EC" id="6.3.4.19" evidence="8"/>
<dbReference type="GO" id="GO:0005524">
    <property type="term" value="F:ATP binding"/>
    <property type="evidence" value="ECO:0007669"/>
    <property type="project" value="UniProtKB-UniRule"/>
</dbReference>
<comment type="function">
    <text evidence="8">Ligates lysine onto the cytidine present at position 34 of the AUA codon-specific tRNA(Ile) that contains the anticodon CAU, in an ATP-dependent manner. Cytidine is converted to lysidine, thus changing the amino acid specificity of the tRNA from methionine to isoleucine.</text>
</comment>
<dbReference type="HAMAP" id="MF_01161">
    <property type="entry name" value="tRNA_Ile_lys_synt"/>
    <property type="match status" value="1"/>
</dbReference>
<evidence type="ECO:0000256" key="1">
    <source>
        <dbReference type="ARBA" id="ARBA00004496"/>
    </source>
</evidence>
<dbReference type="InterPro" id="IPR012795">
    <property type="entry name" value="tRNA_Ile_lys_synt_N"/>
</dbReference>
<keyword evidence="5 8" id="KW-0547">Nucleotide-binding</keyword>
<accession>A0A5C5U9B9</accession>
<keyword evidence="6 8" id="KW-0067">ATP-binding</keyword>
<proteinExistence type="inferred from homology"/>
<dbReference type="CDD" id="cd01992">
    <property type="entry name" value="TilS_N"/>
    <property type="match status" value="1"/>
</dbReference>
<dbReference type="NCBIfam" id="TIGR02433">
    <property type="entry name" value="lysidine_TilS_C"/>
    <property type="match status" value="1"/>
</dbReference>
<reference evidence="10 11" key="1">
    <citation type="submission" date="2019-07" db="EMBL/GenBank/DDBJ databases">
        <title>Luteimonas sp. YD-1 nov., isolated from acidic soil.</title>
        <authorList>
            <person name="Zhou J."/>
        </authorList>
    </citation>
    <scope>NUCLEOTIDE SEQUENCE [LARGE SCALE GENOMIC DNA]</scope>
    <source>
        <strain evidence="10 11">YD-1</strain>
    </source>
</reference>
<dbReference type="GO" id="GO:0005737">
    <property type="term" value="C:cytoplasm"/>
    <property type="evidence" value="ECO:0007669"/>
    <property type="project" value="UniProtKB-SubCell"/>
</dbReference>
<dbReference type="InterPro" id="IPR012796">
    <property type="entry name" value="Lysidine-tRNA-synth_C"/>
</dbReference>
<protein>
    <recommendedName>
        <fullName evidence="8">tRNA(Ile)-lysidine synthase</fullName>
        <ecNumber evidence="8">6.3.4.19</ecNumber>
    </recommendedName>
    <alternativeName>
        <fullName evidence="8">tRNA(Ile)-2-lysyl-cytidine synthase</fullName>
    </alternativeName>
    <alternativeName>
        <fullName evidence="8">tRNA(Ile)-lysidine synthetase</fullName>
    </alternativeName>
</protein>
<comment type="domain">
    <text evidence="8">The N-terminal region contains the highly conserved SGGXDS motif, predicted to be a P-loop motif involved in ATP binding.</text>
</comment>
<dbReference type="SUPFAM" id="SSF56037">
    <property type="entry name" value="PheT/TilS domain"/>
    <property type="match status" value="1"/>
</dbReference>
<dbReference type="Pfam" id="PF09179">
    <property type="entry name" value="TilS"/>
    <property type="match status" value="1"/>
</dbReference>
<dbReference type="Proteomes" id="UP000315949">
    <property type="component" value="Unassembled WGS sequence"/>
</dbReference>
<dbReference type="PANTHER" id="PTHR43033">
    <property type="entry name" value="TRNA(ILE)-LYSIDINE SYNTHASE-RELATED"/>
    <property type="match status" value="1"/>
</dbReference>
<feature type="domain" description="Lysidine-tRNA(Ile) synthetase C-terminal" evidence="9">
    <location>
        <begin position="358"/>
        <end position="432"/>
    </location>
</feature>
<dbReference type="RefSeq" id="WP_146310662.1">
    <property type="nucleotide sequence ID" value="NZ_VOHE01000001.1"/>
</dbReference>
<evidence type="ECO:0000256" key="8">
    <source>
        <dbReference type="HAMAP-Rule" id="MF_01161"/>
    </source>
</evidence>
<evidence type="ECO:0000256" key="5">
    <source>
        <dbReference type="ARBA" id="ARBA00022741"/>
    </source>
</evidence>
<dbReference type="AlphaFoldDB" id="A0A5C5U9B9"/>
<dbReference type="PANTHER" id="PTHR43033:SF1">
    <property type="entry name" value="TRNA(ILE)-LYSIDINE SYNTHASE-RELATED"/>
    <property type="match status" value="1"/>
</dbReference>
<comment type="subcellular location">
    <subcellularLocation>
        <location evidence="1 8">Cytoplasm</location>
    </subcellularLocation>
</comment>
<dbReference type="Gene3D" id="3.40.50.620">
    <property type="entry name" value="HUPs"/>
    <property type="match status" value="1"/>
</dbReference>
<gene>
    <name evidence="8 10" type="primary">tilS</name>
    <name evidence="10" type="ORF">FQY79_03205</name>
</gene>
<dbReference type="NCBIfam" id="TIGR02432">
    <property type="entry name" value="lysidine_TilS_N"/>
    <property type="match status" value="1"/>
</dbReference>
<evidence type="ECO:0000313" key="10">
    <source>
        <dbReference type="EMBL" id="TWT22132.1"/>
    </source>
</evidence>
<keyword evidence="11" id="KW-1185">Reference proteome</keyword>
<evidence type="ECO:0000256" key="4">
    <source>
        <dbReference type="ARBA" id="ARBA00022694"/>
    </source>
</evidence>
<name>A0A5C5U9B9_9GAMM</name>
<comment type="similarity">
    <text evidence="8">Belongs to the tRNA(Ile)-lysidine synthase family.</text>
</comment>
<dbReference type="GO" id="GO:0032267">
    <property type="term" value="F:tRNA(Ile)-lysidine synthase activity"/>
    <property type="evidence" value="ECO:0007669"/>
    <property type="project" value="UniProtKB-EC"/>
</dbReference>
<feature type="binding site" evidence="8">
    <location>
        <begin position="23"/>
        <end position="28"/>
    </location>
    <ligand>
        <name>ATP</name>
        <dbReference type="ChEBI" id="CHEBI:30616"/>
    </ligand>
</feature>
<keyword evidence="2 8" id="KW-0963">Cytoplasm</keyword>
<sequence>MSRVPTLALPPPPAQGPWLVGYSGGLDSTVLLHRLAREDSGRTLRAIHVHHGLQAGADHWAAHCERTCRALGVAFQVVRIEVARGSGEGLEAAARRGRMAAFAQALEDGGVLALAHHRDDQAETLLLRALRASGSDGLGAMRPSRRFARGWLWRPFLALPRQALLDYARAHGLEWIEDPSNASDAHDRNYLRRRVMPLLQARWPQAAAALARAAQLQREAVDLLEAGDREALALVRGADPACLHADRLAALPPARRARVLRRWIDALGLPPLPARGVAGIDAWLRQAPATGTAAFAWHGAVVRLWRGLLWAGTGSPAVPDGLRLAWDGTGPLAWPGGGCLALAPAAAPGEIPAPGGLLQVHPRRGGERIVLPGRRHSHALKHVLQELGIPPWVRARMPLLSDATGTLLAAGDLVLSASLDRWLRTSGRRLRWSGAGIG</sequence>
<dbReference type="SMART" id="SM00977">
    <property type="entry name" value="TilS_C"/>
    <property type="match status" value="1"/>
</dbReference>
<dbReference type="SUPFAM" id="SSF82829">
    <property type="entry name" value="MesJ substrate recognition domain-like"/>
    <property type="match status" value="1"/>
</dbReference>
<evidence type="ECO:0000256" key="3">
    <source>
        <dbReference type="ARBA" id="ARBA00022598"/>
    </source>
</evidence>
<evidence type="ECO:0000256" key="6">
    <source>
        <dbReference type="ARBA" id="ARBA00022840"/>
    </source>
</evidence>
<comment type="catalytic activity">
    <reaction evidence="7 8">
        <text>cytidine(34) in tRNA(Ile2) + L-lysine + ATP = lysidine(34) in tRNA(Ile2) + AMP + diphosphate + H(+)</text>
        <dbReference type="Rhea" id="RHEA:43744"/>
        <dbReference type="Rhea" id="RHEA-COMP:10625"/>
        <dbReference type="Rhea" id="RHEA-COMP:10670"/>
        <dbReference type="ChEBI" id="CHEBI:15378"/>
        <dbReference type="ChEBI" id="CHEBI:30616"/>
        <dbReference type="ChEBI" id="CHEBI:32551"/>
        <dbReference type="ChEBI" id="CHEBI:33019"/>
        <dbReference type="ChEBI" id="CHEBI:82748"/>
        <dbReference type="ChEBI" id="CHEBI:83665"/>
        <dbReference type="ChEBI" id="CHEBI:456215"/>
        <dbReference type="EC" id="6.3.4.19"/>
    </reaction>
</comment>
<dbReference type="SUPFAM" id="SSF52402">
    <property type="entry name" value="Adenine nucleotide alpha hydrolases-like"/>
    <property type="match status" value="1"/>
</dbReference>